<dbReference type="CDD" id="cd00081">
    <property type="entry name" value="Hint"/>
    <property type="match status" value="1"/>
</dbReference>
<proteinExistence type="predicted"/>
<comment type="caution">
    <text evidence="3">The sequence shown here is derived from an EMBL/GenBank/DDBJ whole genome shotgun (WGS) entry which is preliminary data.</text>
</comment>
<dbReference type="InterPro" id="IPR003587">
    <property type="entry name" value="Hint_dom_N"/>
</dbReference>
<dbReference type="SUPFAM" id="SSF51294">
    <property type="entry name" value="Hedgehog/intein (Hint) domain"/>
    <property type="match status" value="1"/>
</dbReference>
<feature type="domain" description="Hint" evidence="2">
    <location>
        <begin position="84"/>
        <end position="199"/>
    </location>
</feature>
<dbReference type="OrthoDB" id="5212at2759"/>
<organism evidence="3 4">
    <name type="scientific">Chlorella sorokiniana</name>
    <name type="common">Freshwater green alga</name>
    <dbReference type="NCBI Taxonomy" id="3076"/>
    <lineage>
        <taxon>Eukaryota</taxon>
        <taxon>Viridiplantae</taxon>
        <taxon>Chlorophyta</taxon>
        <taxon>core chlorophytes</taxon>
        <taxon>Trebouxiophyceae</taxon>
        <taxon>Chlorellales</taxon>
        <taxon>Chlorellaceae</taxon>
        <taxon>Chlorella clade</taxon>
        <taxon>Chlorella</taxon>
    </lineage>
</organism>
<reference evidence="3 4" key="1">
    <citation type="journal article" date="2018" name="Plant J.">
        <title>Genome sequences of Chlorella sorokiniana UTEX 1602 and Micractinium conductrix SAG 241.80: implications to maltose excretion by a green alga.</title>
        <authorList>
            <person name="Arriola M.B."/>
            <person name="Velmurugan N."/>
            <person name="Zhang Y."/>
            <person name="Plunkett M.H."/>
            <person name="Hondzo H."/>
            <person name="Barney B.M."/>
        </authorList>
    </citation>
    <scope>NUCLEOTIDE SEQUENCE [LARGE SCALE GENOMIC DNA]</scope>
    <source>
        <strain evidence="4">UTEX 1602</strain>
    </source>
</reference>
<sequence length="304" mass="31422">MAPRGHWRSRALLLCILAGCLQAALAGRRGLAQTSDGTYNAGEVECKAAEELCNKISCSGLIKFSCDPADSINSQCTCVSGGLASCFPGSATVATPGGPKRLSQLALGEQVLAVDPSTGRLQFSPVYMWSSRRPGQAAQFVTVRTDAGLNITVTPGHYLFAWRGAGAAAAAEAALLRPATWPYILPGQLVPGDVVPIAAADWSGDRRLVLARVTAVEREEGEGVYMPHTLTGAIIVDGVAASELTSLVPQALAGSHVHRGLVAGLRLAFKAFPPHAVEAAVRSLSGLLHGGVADAAVSHQALIS</sequence>
<dbReference type="AlphaFoldDB" id="A0A2P6U4V4"/>
<name>A0A2P6U4V4_CHLSO</name>
<dbReference type="InterPro" id="IPR001767">
    <property type="entry name" value="Hedgehog_Hint"/>
</dbReference>
<evidence type="ECO:0000256" key="1">
    <source>
        <dbReference type="SAM" id="SignalP"/>
    </source>
</evidence>
<dbReference type="GO" id="GO:0016540">
    <property type="term" value="P:protein autoprocessing"/>
    <property type="evidence" value="ECO:0007669"/>
    <property type="project" value="InterPro"/>
</dbReference>
<feature type="chain" id="PRO_5015132509" evidence="1">
    <location>
        <begin position="27"/>
        <end position="304"/>
    </location>
</feature>
<dbReference type="GO" id="GO:0016539">
    <property type="term" value="P:intein-mediated protein splicing"/>
    <property type="evidence" value="ECO:0007669"/>
    <property type="project" value="InterPro"/>
</dbReference>
<dbReference type="Gene3D" id="2.170.16.10">
    <property type="entry name" value="Hedgehog/Intein (Hint) domain"/>
    <property type="match status" value="1"/>
</dbReference>
<dbReference type="PROSITE" id="PS50817">
    <property type="entry name" value="INTEIN_N_TER"/>
    <property type="match status" value="1"/>
</dbReference>
<dbReference type="STRING" id="3076.A0A2P6U4V4"/>
<dbReference type="InterPro" id="IPR052140">
    <property type="entry name" value="Dev_Signal_Hedgehog-like"/>
</dbReference>
<gene>
    <name evidence="3" type="ORF">C2E21_0384</name>
</gene>
<keyword evidence="4" id="KW-1185">Reference proteome</keyword>
<evidence type="ECO:0000259" key="2">
    <source>
        <dbReference type="SMART" id="SM00306"/>
    </source>
</evidence>
<evidence type="ECO:0000313" key="3">
    <source>
        <dbReference type="EMBL" id="PRW61340.1"/>
    </source>
</evidence>
<dbReference type="SMART" id="SM00306">
    <property type="entry name" value="HintN"/>
    <property type="match status" value="1"/>
</dbReference>
<dbReference type="Pfam" id="PF01079">
    <property type="entry name" value="Hint"/>
    <property type="match status" value="1"/>
</dbReference>
<dbReference type="InterPro" id="IPR036844">
    <property type="entry name" value="Hint_dom_sf"/>
</dbReference>
<feature type="signal peptide" evidence="1">
    <location>
        <begin position="1"/>
        <end position="26"/>
    </location>
</feature>
<accession>A0A2P6U4V4</accession>
<protein>
    <submittedName>
        <fullName evidence="3">Desert hedgehog</fullName>
    </submittedName>
</protein>
<dbReference type="InterPro" id="IPR006141">
    <property type="entry name" value="Intein_N"/>
</dbReference>
<evidence type="ECO:0000313" key="4">
    <source>
        <dbReference type="Proteomes" id="UP000239899"/>
    </source>
</evidence>
<dbReference type="Proteomes" id="UP000239899">
    <property type="component" value="Unassembled WGS sequence"/>
</dbReference>
<dbReference type="PANTHER" id="PTHR46706:SF12">
    <property type="entry name" value="PROTEIN QUA-1-RELATED"/>
    <property type="match status" value="1"/>
</dbReference>
<keyword evidence="1" id="KW-0732">Signal</keyword>
<dbReference type="EMBL" id="LHPG02000001">
    <property type="protein sequence ID" value="PRW61340.1"/>
    <property type="molecule type" value="Genomic_DNA"/>
</dbReference>
<dbReference type="PANTHER" id="PTHR46706">
    <property type="entry name" value="PROTEIN QUA-1-RELATED"/>
    <property type="match status" value="1"/>
</dbReference>